<keyword evidence="3" id="KW-1185">Reference proteome</keyword>
<dbReference type="EMBL" id="BQNB010015457">
    <property type="protein sequence ID" value="GJT40251.1"/>
    <property type="molecule type" value="Genomic_DNA"/>
</dbReference>
<gene>
    <name evidence="2" type="ORF">Tco_0940116</name>
</gene>
<sequence>MESQSESTQTLSALKLPRLKIGDYDLWSMRMEQYLTHTDYALWEVIVNGDAPAIIASASVGTEGLIPPKTFMGIKDAKPMSKTTKPVVYGCRILKQQYENFAASRSEGLDKNLYRFQKTHLPIRKFIDTLSMDDLYNNLKVYKAEIKGQSSSSSNSQNVAFVAMLTMRVKRFLKKTGRNLNFNGKETVGFDKTKVECYNYHMRGHFARECKALRNQGNRNEDAPRRNAPVDTSTTNALVHQVHQVQTLGTILALKIALKSYETLHKVIHNILYRIKGFLIVDALGHIAGNIRSTDTITRDLIVEFVAFGGSPKRGKITRKGKIRTGKLDFEDIYFVKELKLNLFSVSQMCDKKNNVLFTETECLVLSPGFKLLDECQVLLKVPRQNNMYNFDLKNAVPSGGSGPDWLFDIDLLTNSMNYEPVTAGDKTNRNAGIKEYILLPLLYDSPQSSEDSFADDAGKKSNEEPANGGERNGQEKEGRASNKEDDQNVRDLRVELDNFPFVSAAGQSFDNANDFPTDPFMPDLEDTTDLLNTGIFSGCA</sequence>
<organism evidence="2 3">
    <name type="scientific">Tanacetum coccineum</name>
    <dbReference type="NCBI Taxonomy" id="301880"/>
    <lineage>
        <taxon>Eukaryota</taxon>
        <taxon>Viridiplantae</taxon>
        <taxon>Streptophyta</taxon>
        <taxon>Embryophyta</taxon>
        <taxon>Tracheophyta</taxon>
        <taxon>Spermatophyta</taxon>
        <taxon>Magnoliopsida</taxon>
        <taxon>eudicotyledons</taxon>
        <taxon>Gunneridae</taxon>
        <taxon>Pentapetalae</taxon>
        <taxon>asterids</taxon>
        <taxon>campanulids</taxon>
        <taxon>Asterales</taxon>
        <taxon>Asteraceae</taxon>
        <taxon>Asteroideae</taxon>
        <taxon>Anthemideae</taxon>
        <taxon>Anthemidinae</taxon>
        <taxon>Tanacetum</taxon>
    </lineage>
</organism>
<dbReference type="Proteomes" id="UP001151760">
    <property type="component" value="Unassembled WGS sequence"/>
</dbReference>
<feature type="region of interest" description="Disordered" evidence="1">
    <location>
        <begin position="448"/>
        <end position="489"/>
    </location>
</feature>
<reference evidence="2" key="1">
    <citation type="journal article" date="2022" name="Int. J. Mol. Sci.">
        <title>Draft Genome of Tanacetum Coccineum: Genomic Comparison of Closely Related Tanacetum-Family Plants.</title>
        <authorList>
            <person name="Yamashiro T."/>
            <person name="Shiraishi A."/>
            <person name="Nakayama K."/>
            <person name="Satake H."/>
        </authorList>
    </citation>
    <scope>NUCLEOTIDE SEQUENCE</scope>
</reference>
<proteinExistence type="predicted"/>
<evidence type="ECO:0000313" key="3">
    <source>
        <dbReference type="Proteomes" id="UP001151760"/>
    </source>
</evidence>
<feature type="compositionally biased region" description="Basic and acidic residues" evidence="1">
    <location>
        <begin position="473"/>
        <end position="489"/>
    </location>
</feature>
<evidence type="ECO:0000256" key="1">
    <source>
        <dbReference type="SAM" id="MobiDB-lite"/>
    </source>
</evidence>
<reference evidence="2" key="2">
    <citation type="submission" date="2022-01" db="EMBL/GenBank/DDBJ databases">
        <authorList>
            <person name="Yamashiro T."/>
            <person name="Shiraishi A."/>
            <person name="Satake H."/>
            <person name="Nakayama K."/>
        </authorList>
    </citation>
    <scope>NUCLEOTIDE SEQUENCE</scope>
</reference>
<protein>
    <submittedName>
        <fullName evidence="2">Uncharacterized protein</fullName>
    </submittedName>
</protein>
<evidence type="ECO:0000313" key="2">
    <source>
        <dbReference type="EMBL" id="GJT40251.1"/>
    </source>
</evidence>
<accession>A0ABQ5DM16</accession>
<comment type="caution">
    <text evidence="2">The sequence shown here is derived from an EMBL/GenBank/DDBJ whole genome shotgun (WGS) entry which is preliminary data.</text>
</comment>
<name>A0ABQ5DM16_9ASTR</name>